<dbReference type="Proteomes" id="UP000201169">
    <property type="component" value="Chromosome"/>
</dbReference>
<keyword evidence="3" id="KW-1185">Reference proteome</keyword>
<dbReference type="RefSeq" id="WP_148131212.1">
    <property type="nucleotide sequence ID" value="NZ_CP022347.1"/>
</dbReference>
<feature type="transmembrane region" description="Helical" evidence="1">
    <location>
        <begin position="94"/>
        <end position="115"/>
    </location>
</feature>
<dbReference type="AlphaFoldDB" id="A0A222MW69"/>
<keyword evidence="1" id="KW-1133">Transmembrane helix</keyword>
<organism evidence="2 3">
    <name type="scientific">Campylobacter avium LMG 24591</name>
    <dbReference type="NCBI Taxonomy" id="522484"/>
    <lineage>
        <taxon>Bacteria</taxon>
        <taxon>Pseudomonadati</taxon>
        <taxon>Campylobacterota</taxon>
        <taxon>Epsilonproteobacteria</taxon>
        <taxon>Campylobacterales</taxon>
        <taxon>Campylobacteraceae</taxon>
        <taxon>Campylobacter</taxon>
    </lineage>
</organism>
<name>A0A222MW69_9BACT</name>
<dbReference type="EMBL" id="CP022347">
    <property type="protein sequence ID" value="ASQ29932.1"/>
    <property type="molecule type" value="Genomic_DNA"/>
</dbReference>
<reference evidence="2 3" key="1">
    <citation type="submission" date="2017-07" db="EMBL/GenBank/DDBJ databases">
        <title>Analysis of two Campylobacter avium genomes and identification of a novel hippuricase gene.</title>
        <authorList>
            <person name="Miller W.G."/>
            <person name="Chapman M.H."/>
            <person name="Yee E."/>
            <person name="Revez J."/>
            <person name="Bono J.L."/>
            <person name="Rossi M."/>
        </authorList>
    </citation>
    <scope>NUCLEOTIDE SEQUENCE [LARGE SCALE GENOMIC DNA]</scope>
    <source>
        <strain evidence="2 3">LMG 24591</strain>
    </source>
</reference>
<dbReference type="KEGG" id="cavi:CAV_0260"/>
<evidence type="ECO:0000313" key="3">
    <source>
        <dbReference type="Proteomes" id="UP000201169"/>
    </source>
</evidence>
<sequence length="137" mass="16046">MKNKTAIFLQLKEKISSKNFKELENLVENSDDAVLDKLILLRYKNPFLLIILAIIVPGIDRIYMKQVVLGVFKFVYIFASYLYINIAIDMDLNMLPPAILLIIALIFYIIDVFIMPKKAKEYNFKLIQELLENKDDR</sequence>
<proteinExistence type="predicted"/>
<protein>
    <submittedName>
        <fullName evidence="2">Uncharacterized protein</fullName>
    </submittedName>
</protein>
<evidence type="ECO:0000256" key="1">
    <source>
        <dbReference type="SAM" id="Phobius"/>
    </source>
</evidence>
<keyword evidence="1" id="KW-0812">Transmembrane</keyword>
<evidence type="ECO:0000313" key="2">
    <source>
        <dbReference type="EMBL" id="ASQ29932.1"/>
    </source>
</evidence>
<feature type="transmembrane region" description="Helical" evidence="1">
    <location>
        <begin position="70"/>
        <end position="88"/>
    </location>
</feature>
<keyword evidence="1" id="KW-0472">Membrane</keyword>
<gene>
    <name evidence="2" type="ORF">CAV_0260</name>
</gene>
<accession>A0A222MW69</accession>